<dbReference type="InterPro" id="IPR006059">
    <property type="entry name" value="SBP"/>
</dbReference>
<sequence length="333" mass="37047">MKKLMLFVLSQILVFGVEINVYSTRHYDADLELFRKFEAQTGIKVNYTQAKPAELIKRLQLEGDKSPADVFITADISNLTEAKNAGLLTPTNSQVLQSIVPSNLRDSDSQWFAITKRARIVVYAKNRGVDPNLVKTYDDLAKPDLKGKLLVRSATSPYSKTLLASIIVSEGEQKARAWAQGVLNNLATKPKGGDRDQARLVYAGNGDYAIINTYYIGLMKNSKDPRDVEVANSLGIIFPNQNGRGTHINVSGVAMTKSSKHPKEAQKFMEFLVSKEAQEMLSNANYEYPIRSDVKLNETIKSFGTFKEDPTSVNEIAAKVKEAVKIYDEVGFR</sequence>
<evidence type="ECO:0000313" key="4">
    <source>
        <dbReference type="EMBL" id="ANV97828.1"/>
    </source>
</evidence>
<dbReference type="RefSeq" id="WP_066339492.1">
    <property type="nucleotide sequence ID" value="NZ_CP016503.1"/>
</dbReference>
<dbReference type="InterPro" id="IPR026045">
    <property type="entry name" value="Ferric-bd"/>
</dbReference>
<dbReference type="EMBL" id="CP016503">
    <property type="protein sequence ID" value="ANV97828.1"/>
    <property type="molecule type" value="Genomic_DNA"/>
</dbReference>
<dbReference type="KEGG" id="het:BBW65_02970"/>
<feature type="binding site" evidence="3">
    <location>
        <position position="26"/>
    </location>
    <ligand>
        <name>Fe cation</name>
        <dbReference type="ChEBI" id="CHEBI:24875"/>
    </ligand>
</feature>
<dbReference type="Proteomes" id="UP000092884">
    <property type="component" value="Chromosome"/>
</dbReference>
<dbReference type="PANTHER" id="PTHR30006:SF15">
    <property type="entry name" value="IRON-UTILIZATION PERIPLASMIC PROTEIN"/>
    <property type="match status" value="1"/>
</dbReference>
<dbReference type="GO" id="GO:0046872">
    <property type="term" value="F:metal ion binding"/>
    <property type="evidence" value="ECO:0007669"/>
    <property type="project" value="UniProtKB-KW"/>
</dbReference>
<gene>
    <name evidence="4" type="ORF">BBW65_02970</name>
</gene>
<evidence type="ECO:0000256" key="3">
    <source>
        <dbReference type="PIRSR" id="PIRSR002825-1"/>
    </source>
</evidence>
<feature type="binding site" evidence="3">
    <location>
        <position position="215"/>
    </location>
    <ligand>
        <name>Fe cation</name>
        <dbReference type="ChEBI" id="CHEBI:24875"/>
    </ligand>
</feature>
<dbReference type="Pfam" id="PF01547">
    <property type="entry name" value="SBP_bac_1"/>
    <property type="match status" value="1"/>
</dbReference>
<comment type="similarity">
    <text evidence="1">Belongs to the bacterial solute-binding protein 1 family.</text>
</comment>
<dbReference type="SUPFAM" id="SSF53850">
    <property type="entry name" value="Periplasmic binding protein-like II"/>
    <property type="match status" value="1"/>
</dbReference>
<dbReference type="AlphaFoldDB" id="A0A1B1U502"/>
<proteinExistence type="inferred from homology"/>
<keyword evidence="3" id="KW-0479">Metal-binding</keyword>
<accession>A0A1B1U502</accession>
<name>A0A1B1U502_9HELI</name>
<dbReference type="Gene3D" id="3.40.190.10">
    <property type="entry name" value="Periplasmic binding protein-like II"/>
    <property type="match status" value="2"/>
</dbReference>
<keyword evidence="2" id="KW-0732">Signal</keyword>
<keyword evidence="5" id="KW-1185">Reference proteome</keyword>
<dbReference type="PANTHER" id="PTHR30006">
    <property type="entry name" value="THIAMINE-BINDING PERIPLASMIC PROTEIN-RELATED"/>
    <property type="match status" value="1"/>
</dbReference>
<protein>
    <submittedName>
        <fullName evidence="4">Fe(3+) ABC transporter substrate-binding protein</fullName>
    </submittedName>
</protein>
<dbReference type="CDD" id="cd13542">
    <property type="entry name" value="PBP2_FutA1_ilke"/>
    <property type="match status" value="1"/>
</dbReference>
<dbReference type="GO" id="GO:0030288">
    <property type="term" value="C:outer membrane-bounded periplasmic space"/>
    <property type="evidence" value="ECO:0007669"/>
    <property type="project" value="TreeGrafter"/>
</dbReference>
<dbReference type="PIRSF" id="PIRSF002825">
    <property type="entry name" value="CfbpA"/>
    <property type="match status" value="1"/>
</dbReference>
<dbReference type="OrthoDB" id="9769567at2"/>
<evidence type="ECO:0000313" key="5">
    <source>
        <dbReference type="Proteomes" id="UP000092884"/>
    </source>
</evidence>
<dbReference type="STRING" id="222136.BBW65_02970"/>
<keyword evidence="3" id="KW-0408">Iron</keyword>
<organism evidence="4 5">
    <name type="scientific">Helicobacter enhydrae</name>
    <dbReference type="NCBI Taxonomy" id="222136"/>
    <lineage>
        <taxon>Bacteria</taxon>
        <taxon>Pseudomonadati</taxon>
        <taxon>Campylobacterota</taxon>
        <taxon>Epsilonproteobacteria</taxon>
        <taxon>Campylobacterales</taxon>
        <taxon>Helicobacteraceae</taxon>
        <taxon>Helicobacter</taxon>
    </lineage>
</organism>
<evidence type="ECO:0000256" key="2">
    <source>
        <dbReference type="ARBA" id="ARBA00022729"/>
    </source>
</evidence>
<evidence type="ECO:0000256" key="1">
    <source>
        <dbReference type="ARBA" id="ARBA00008520"/>
    </source>
</evidence>
<feature type="binding site" evidence="3">
    <location>
        <position position="214"/>
    </location>
    <ligand>
        <name>Fe cation</name>
        <dbReference type="ChEBI" id="CHEBI:24875"/>
    </ligand>
</feature>
<reference evidence="5" key="1">
    <citation type="submission" date="2016-07" db="EMBL/GenBank/DDBJ databases">
        <authorList>
            <person name="Florea S."/>
            <person name="Webb J.S."/>
            <person name="Jaromczyk J."/>
            <person name="Schardl C.L."/>
        </authorList>
    </citation>
    <scope>NUCLEOTIDE SEQUENCE [LARGE SCALE GENOMIC DNA]</scope>
    <source>
        <strain evidence="5">MIT 01-6242</strain>
    </source>
</reference>